<organism evidence="1 2">
    <name type="scientific">Anaerostipes caccae (strain DSM 14662 / CCUG 47493 / JCM 13470 / NCIMB 13811 / L1-92)</name>
    <dbReference type="NCBI Taxonomy" id="411490"/>
    <lineage>
        <taxon>Bacteria</taxon>
        <taxon>Bacillati</taxon>
        <taxon>Bacillota</taxon>
        <taxon>Clostridia</taxon>
        <taxon>Lachnospirales</taxon>
        <taxon>Lachnospiraceae</taxon>
        <taxon>Anaerostipes</taxon>
    </lineage>
</organism>
<keyword evidence="2" id="KW-1185">Reference proteome</keyword>
<sequence>MAMSNYLQRNINCICPHDEELRAETESQKAINFYSRRRKRTRNYNGSYI</sequence>
<comment type="caution">
    <text evidence="1">The sequence shown here is derived from an EMBL/GenBank/DDBJ whole genome shotgun (WGS) entry which is preliminary data.</text>
</comment>
<gene>
    <name evidence="1" type="ORF">ANACAC_02201</name>
</gene>
<name>B0MFV1_ANACD</name>
<reference evidence="1" key="1">
    <citation type="submission" date="2007-11" db="EMBL/GenBank/DDBJ databases">
        <authorList>
            <person name="Fulton L."/>
            <person name="Clifton S."/>
            <person name="Fulton B."/>
            <person name="Xu J."/>
            <person name="Minx P."/>
            <person name="Pepin K.H."/>
            <person name="Johnson M."/>
            <person name="Thiruvilangam P."/>
            <person name="Bhonagiri V."/>
            <person name="Nash W.E."/>
            <person name="Mardis E.R."/>
            <person name="Wilson R.K."/>
        </authorList>
    </citation>
    <scope>NUCLEOTIDE SEQUENCE [LARGE SCALE GENOMIC DNA]</scope>
    <source>
        <strain evidence="1">DSM 14662</strain>
    </source>
</reference>
<evidence type="ECO:0000313" key="1">
    <source>
        <dbReference type="EMBL" id="EDR96971.1"/>
    </source>
</evidence>
<dbReference type="STRING" id="411490.ANACAC_02201"/>
<dbReference type="HOGENOM" id="CLU_3131609_0_0_9"/>
<proteinExistence type="predicted"/>
<evidence type="ECO:0000313" key="2">
    <source>
        <dbReference type="Proteomes" id="UP000004935"/>
    </source>
</evidence>
<dbReference type="AlphaFoldDB" id="B0MFV1"/>
<reference evidence="1" key="2">
    <citation type="submission" date="2013-11" db="EMBL/GenBank/DDBJ databases">
        <title>Draft genome sequence of Anaerostipes caccae (DSM 14662).</title>
        <authorList>
            <person name="Sudarsanam P."/>
            <person name="Ley R."/>
            <person name="Guruge J."/>
            <person name="Turnbaugh P.J."/>
            <person name="Mahowald M."/>
            <person name="Liep D."/>
            <person name="Gordon J."/>
        </authorList>
    </citation>
    <scope>NUCLEOTIDE SEQUENCE</scope>
    <source>
        <strain evidence="1">DSM 14662</strain>
    </source>
</reference>
<dbReference type="EMBL" id="ABAX03000014">
    <property type="protein sequence ID" value="EDR96971.1"/>
    <property type="molecule type" value="Genomic_DNA"/>
</dbReference>
<dbReference type="Proteomes" id="UP000004935">
    <property type="component" value="Unassembled WGS sequence"/>
</dbReference>
<accession>B0MFV1</accession>
<protein>
    <submittedName>
        <fullName evidence="1">Uncharacterized protein</fullName>
    </submittedName>
</protein>